<dbReference type="EMBL" id="JACRVF010000001">
    <property type="protein sequence ID" value="MBC5991413.1"/>
    <property type="molecule type" value="Genomic_DNA"/>
</dbReference>
<sequence>MSKFITGKELEEAVYNIIWEAESQIMIVSPYIKLDAYFKKLFEKHLDNPKIQITLIFGKNEGRVDKSFNKADLDFFKQFPNISIVYVSNLHAKYYANEYMGVLTSINLYDYSFKNNIEFGVLYEPKLLSVFSKSPDAEVWNQCMEIADLNAVAYVKRPIYEYNFLSSDNFKGSKVLFDRTEELYSGKALTKSKERLDEFPYEIDFKELNNGRPTREEVENSAGPIYNNTKHTIQKQFEPGYCIRTGEKIPFNTKSPLSKPAYQSWSKYRNENFAENYCHYSGEPSNGATSFKKPILTKNWKKSQQLN</sequence>
<dbReference type="Gene3D" id="3.30.870.10">
    <property type="entry name" value="Endonuclease Chain A"/>
    <property type="match status" value="1"/>
</dbReference>
<accession>A0A923N375</accession>
<dbReference type="RefSeq" id="WP_187065419.1">
    <property type="nucleotide sequence ID" value="NZ_JACRVF010000001.1"/>
</dbReference>
<name>A0A923N375_9BACT</name>
<protein>
    <submittedName>
        <fullName evidence="1">Phospholipase D family protein</fullName>
    </submittedName>
</protein>
<proteinExistence type="predicted"/>
<dbReference type="CDD" id="cd09176">
    <property type="entry name" value="PLDc_unchar6"/>
    <property type="match status" value="1"/>
</dbReference>
<gene>
    <name evidence="1" type="ORF">H8S84_01030</name>
</gene>
<comment type="caution">
    <text evidence="1">The sequence shown here is derived from an EMBL/GenBank/DDBJ whole genome shotgun (WGS) entry which is preliminary data.</text>
</comment>
<reference evidence="1" key="1">
    <citation type="submission" date="2020-08" db="EMBL/GenBank/DDBJ databases">
        <title>Pontibacter sp. SD6 16S ribosomal RNA gene Genome sequencing and assembly.</title>
        <authorList>
            <person name="Kang M."/>
        </authorList>
    </citation>
    <scope>NUCLEOTIDE SEQUENCE</scope>
    <source>
        <strain evidence="1">SD6</strain>
    </source>
</reference>
<keyword evidence="2" id="KW-1185">Reference proteome</keyword>
<organism evidence="1 2">
    <name type="scientific">Pontibacter cellulosilyticus</name>
    <dbReference type="NCBI Taxonomy" id="1720253"/>
    <lineage>
        <taxon>Bacteria</taxon>
        <taxon>Pseudomonadati</taxon>
        <taxon>Bacteroidota</taxon>
        <taxon>Cytophagia</taxon>
        <taxon>Cytophagales</taxon>
        <taxon>Hymenobacteraceae</taxon>
        <taxon>Pontibacter</taxon>
    </lineage>
</organism>
<dbReference type="SUPFAM" id="SSF56024">
    <property type="entry name" value="Phospholipase D/nuclease"/>
    <property type="match status" value="1"/>
</dbReference>
<evidence type="ECO:0000313" key="1">
    <source>
        <dbReference type="EMBL" id="MBC5991413.1"/>
    </source>
</evidence>
<evidence type="ECO:0000313" key="2">
    <source>
        <dbReference type="Proteomes" id="UP000603640"/>
    </source>
</evidence>
<dbReference type="InterPro" id="IPR059166">
    <property type="entry name" value="PLD-like_cat"/>
</dbReference>
<dbReference type="AlphaFoldDB" id="A0A923N375"/>
<dbReference type="Proteomes" id="UP000603640">
    <property type="component" value="Unassembled WGS sequence"/>
</dbReference>